<dbReference type="Pfam" id="PF02699">
    <property type="entry name" value="YajC"/>
    <property type="match status" value="1"/>
</dbReference>
<comment type="caution">
    <text evidence="12">The sequence shown here is derived from an EMBL/GenBank/DDBJ whole genome shotgun (WGS) entry which is preliminary data.</text>
</comment>
<feature type="transmembrane region" description="Helical" evidence="11">
    <location>
        <begin position="12"/>
        <end position="32"/>
    </location>
</feature>
<keyword evidence="7 11" id="KW-1133">Transmembrane helix</keyword>
<sequence>MSILAEATGTGSMSFMIFWLILIFVLMYFMMIRPQKKEQQRKDAMLSELAVGDTVLTTSGFYGVVIDISDDTVIIEFGNNKNCRIPMQRAAIAAVEKPEEAVVDKTDKKADKKDKKAEK</sequence>
<feature type="region of interest" description="Disordered" evidence="10">
    <location>
        <begin position="99"/>
        <end position="119"/>
    </location>
</feature>
<protein>
    <submittedName>
        <fullName evidence="12">Preprotein translocase subunit YajC</fullName>
    </submittedName>
</protein>
<dbReference type="PRINTS" id="PR01853">
    <property type="entry name" value="YAJCTRNLCASE"/>
</dbReference>
<keyword evidence="5 11" id="KW-0812">Transmembrane</keyword>
<dbReference type="Proteomes" id="UP000621540">
    <property type="component" value="Unassembled WGS sequence"/>
</dbReference>
<evidence type="ECO:0000256" key="7">
    <source>
        <dbReference type="ARBA" id="ARBA00022989"/>
    </source>
</evidence>
<organism evidence="12 13">
    <name type="scientific">Roseburia yibonii</name>
    <dbReference type="NCBI Taxonomy" id="2763063"/>
    <lineage>
        <taxon>Bacteria</taxon>
        <taxon>Bacillati</taxon>
        <taxon>Bacillota</taxon>
        <taxon>Clostridia</taxon>
        <taxon>Lachnospirales</taxon>
        <taxon>Lachnospiraceae</taxon>
        <taxon>Roseburia</taxon>
    </lineage>
</organism>
<dbReference type="NCBIfam" id="TIGR00739">
    <property type="entry name" value="yajC"/>
    <property type="match status" value="1"/>
</dbReference>
<accession>A0ABR7I687</accession>
<keyword evidence="3" id="KW-0813">Transport</keyword>
<evidence type="ECO:0000256" key="2">
    <source>
        <dbReference type="ARBA" id="ARBA00006742"/>
    </source>
</evidence>
<name>A0ABR7I687_9FIRM</name>
<dbReference type="RefSeq" id="WP_022514738.1">
    <property type="nucleotide sequence ID" value="NZ_JACOQH010000001.1"/>
</dbReference>
<evidence type="ECO:0000256" key="9">
    <source>
        <dbReference type="ARBA" id="ARBA00023136"/>
    </source>
</evidence>
<keyword evidence="6" id="KW-0653">Protein transport</keyword>
<evidence type="ECO:0000256" key="11">
    <source>
        <dbReference type="SAM" id="Phobius"/>
    </source>
</evidence>
<keyword evidence="9 11" id="KW-0472">Membrane</keyword>
<dbReference type="PANTHER" id="PTHR33909">
    <property type="entry name" value="SEC TRANSLOCON ACCESSORY COMPLEX SUBUNIT YAJC"/>
    <property type="match status" value="1"/>
</dbReference>
<evidence type="ECO:0000313" key="12">
    <source>
        <dbReference type="EMBL" id="MBC5752444.1"/>
    </source>
</evidence>
<keyword evidence="13" id="KW-1185">Reference proteome</keyword>
<keyword evidence="4" id="KW-1003">Cell membrane</keyword>
<evidence type="ECO:0000256" key="4">
    <source>
        <dbReference type="ARBA" id="ARBA00022475"/>
    </source>
</evidence>
<keyword evidence="8" id="KW-0811">Translocation</keyword>
<evidence type="ECO:0000313" key="13">
    <source>
        <dbReference type="Proteomes" id="UP000621540"/>
    </source>
</evidence>
<evidence type="ECO:0000256" key="10">
    <source>
        <dbReference type="SAM" id="MobiDB-lite"/>
    </source>
</evidence>
<dbReference type="EMBL" id="JACOQH010000001">
    <property type="protein sequence ID" value="MBC5752444.1"/>
    <property type="molecule type" value="Genomic_DNA"/>
</dbReference>
<comment type="similarity">
    <text evidence="2">Belongs to the YajC family.</text>
</comment>
<dbReference type="InterPro" id="IPR003849">
    <property type="entry name" value="Preprotein_translocase_YajC"/>
</dbReference>
<proteinExistence type="inferred from homology"/>
<evidence type="ECO:0000256" key="3">
    <source>
        <dbReference type="ARBA" id="ARBA00022448"/>
    </source>
</evidence>
<gene>
    <name evidence="12" type="primary">yajC</name>
    <name evidence="12" type="ORF">H8Z76_00135</name>
</gene>
<comment type="subcellular location">
    <subcellularLocation>
        <location evidence="1">Cell membrane</location>
        <topology evidence="1">Single-pass membrane protein</topology>
    </subcellularLocation>
</comment>
<dbReference type="SMART" id="SM01323">
    <property type="entry name" value="YajC"/>
    <property type="match status" value="1"/>
</dbReference>
<evidence type="ECO:0000256" key="1">
    <source>
        <dbReference type="ARBA" id="ARBA00004162"/>
    </source>
</evidence>
<evidence type="ECO:0000256" key="5">
    <source>
        <dbReference type="ARBA" id="ARBA00022692"/>
    </source>
</evidence>
<evidence type="ECO:0000256" key="6">
    <source>
        <dbReference type="ARBA" id="ARBA00022927"/>
    </source>
</evidence>
<reference evidence="12 13" key="1">
    <citation type="submission" date="2020-08" db="EMBL/GenBank/DDBJ databases">
        <title>Genome public.</title>
        <authorList>
            <person name="Liu C."/>
            <person name="Sun Q."/>
        </authorList>
    </citation>
    <scope>NUCLEOTIDE SEQUENCE [LARGE SCALE GENOMIC DNA]</scope>
    <source>
        <strain evidence="12 13">BX0805</strain>
    </source>
</reference>
<dbReference type="PANTHER" id="PTHR33909:SF1">
    <property type="entry name" value="SEC TRANSLOCON ACCESSORY COMPLEX SUBUNIT YAJC"/>
    <property type="match status" value="1"/>
</dbReference>
<evidence type="ECO:0000256" key="8">
    <source>
        <dbReference type="ARBA" id="ARBA00023010"/>
    </source>
</evidence>